<feature type="domain" description="F5/8 type C" evidence="1">
    <location>
        <begin position="516"/>
        <end position="672"/>
    </location>
</feature>
<dbReference type="KEGG" id="spu:105436810"/>
<keyword evidence="3" id="KW-1185">Reference proteome</keyword>
<dbReference type="InParanoid" id="A0A7M7NVA6"/>
<sequence length="688" mass="75989">MPVSWFGHISLRMEIYGEGPLTVTANLNDPDPLGLESYVIPDSSLTASSEYNADHGAKRGRLNLARVGNLRGAWSARTNDANQWIQVDLLDLYRVISVATQGREDVSQWVTSYKLACSTDGTTFHTVQGISTNPGADRIFTGNVDRNTIVTNTLPVPQICRYVRLMPVSWFGHISLRMEIYGEGPLTANLNDPDPLGLESYVIPDSSLTASSEYNADHGAKRGRLNLARVGNLRGAWSARTNDANQWIQVDLLDLYRVISVATQGREDVSQWVTSYKLACSTDGATFHTVQGISTNPGADRIFTGNVDRNTIVTNTLPVPQICRYVRLMPVSWFGHISLRMEIYGEGPLTANLNDPDPLGLESYVIPDSSLTASSEYNADHGAKRGRLNLARVGNLRGAWSARTNDANQWIQVDLLDLYRVISVATQGREDVSQWVTSYKLACSTDGTTFHTVQGISTNPGADRIFTGNVDRNTIVTNTLPVPQICRYVRLMPVSWFGHISLRMEIYGEGPLTANLNDPDPLGLESYVIPDSSLTASSEYNADHGAKRGRLNLARVGNLRGAWSARTNDANQWIQVDLLDLYRVISVATQGREDVSQWVTSYKLACSTDGTTFHTVQGISTNPGADRIFTGNVDRNTIVTNTLPVSQICRYVRLMPVSWFGHISLRMEIYGDGPLTDCNYKLAYCMFI</sequence>
<dbReference type="PANTHER" id="PTHR24543">
    <property type="entry name" value="MULTICOPPER OXIDASE-RELATED"/>
    <property type="match status" value="1"/>
</dbReference>
<dbReference type="CDD" id="cd00057">
    <property type="entry name" value="FA58C"/>
    <property type="match status" value="4"/>
</dbReference>
<dbReference type="GeneID" id="105436810"/>
<reference evidence="3" key="1">
    <citation type="submission" date="2015-02" db="EMBL/GenBank/DDBJ databases">
        <title>Genome sequencing for Strongylocentrotus purpuratus.</title>
        <authorList>
            <person name="Murali S."/>
            <person name="Liu Y."/>
            <person name="Vee V."/>
            <person name="English A."/>
            <person name="Wang M."/>
            <person name="Skinner E."/>
            <person name="Han Y."/>
            <person name="Muzny D.M."/>
            <person name="Worley K.C."/>
            <person name="Gibbs R.A."/>
        </authorList>
    </citation>
    <scope>NUCLEOTIDE SEQUENCE</scope>
</reference>
<dbReference type="FunCoup" id="A0A7M7NVA6">
    <property type="interactions" value="519"/>
</dbReference>
<dbReference type="Gene3D" id="2.60.120.260">
    <property type="entry name" value="Galactose-binding domain-like"/>
    <property type="match status" value="4"/>
</dbReference>
<feature type="domain" description="F5/8 type C" evidence="1">
    <location>
        <begin position="353"/>
        <end position="509"/>
    </location>
</feature>
<dbReference type="PANTHER" id="PTHR24543:SF325">
    <property type="entry name" value="F5_8 TYPE C DOMAIN-CONTAINING PROTEIN"/>
    <property type="match status" value="1"/>
</dbReference>
<dbReference type="RefSeq" id="XP_030841952.1">
    <property type="nucleotide sequence ID" value="XM_030986092.1"/>
</dbReference>
<proteinExistence type="predicted"/>
<dbReference type="Proteomes" id="UP000007110">
    <property type="component" value="Unassembled WGS sequence"/>
</dbReference>
<reference evidence="2" key="2">
    <citation type="submission" date="2021-01" db="UniProtKB">
        <authorList>
            <consortium name="EnsemblMetazoa"/>
        </authorList>
    </citation>
    <scope>IDENTIFICATION</scope>
</reference>
<accession>A0A7M7NVA6</accession>
<dbReference type="InterPro" id="IPR000421">
    <property type="entry name" value="FA58C"/>
</dbReference>
<dbReference type="OrthoDB" id="10046852at2759"/>
<dbReference type="SMART" id="SM00231">
    <property type="entry name" value="FA58C"/>
    <property type="match status" value="4"/>
</dbReference>
<dbReference type="FunFam" id="2.60.120.260:FF:000016">
    <property type="entry name" value="Contactin-associated protein-like 4 isoform 1"/>
    <property type="match status" value="4"/>
</dbReference>
<dbReference type="PROSITE" id="PS50022">
    <property type="entry name" value="FA58C_3"/>
    <property type="match status" value="4"/>
</dbReference>
<evidence type="ECO:0000313" key="3">
    <source>
        <dbReference type="Proteomes" id="UP000007110"/>
    </source>
</evidence>
<dbReference type="EnsemblMetazoa" id="XM_030986092">
    <property type="protein sequence ID" value="XP_030841952"/>
    <property type="gene ID" value="LOC105436810"/>
</dbReference>
<dbReference type="SUPFAM" id="SSF49785">
    <property type="entry name" value="Galactose-binding domain-like"/>
    <property type="match status" value="4"/>
</dbReference>
<evidence type="ECO:0000313" key="2">
    <source>
        <dbReference type="EnsemblMetazoa" id="XP_030841952"/>
    </source>
</evidence>
<feature type="domain" description="F5/8 type C" evidence="1">
    <location>
        <begin position="27"/>
        <end position="183"/>
    </location>
</feature>
<evidence type="ECO:0000259" key="1">
    <source>
        <dbReference type="PROSITE" id="PS50022"/>
    </source>
</evidence>
<organism evidence="2 3">
    <name type="scientific">Strongylocentrotus purpuratus</name>
    <name type="common">Purple sea urchin</name>
    <dbReference type="NCBI Taxonomy" id="7668"/>
    <lineage>
        <taxon>Eukaryota</taxon>
        <taxon>Metazoa</taxon>
        <taxon>Echinodermata</taxon>
        <taxon>Eleutherozoa</taxon>
        <taxon>Echinozoa</taxon>
        <taxon>Echinoidea</taxon>
        <taxon>Euechinoidea</taxon>
        <taxon>Echinacea</taxon>
        <taxon>Camarodonta</taxon>
        <taxon>Echinidea</taxon>
        <taxon>Strongylocentrotidae</taxon>
        <taxon>Strongylocentrotus</taxon>
    </lineage>
</organism>
<protein>
    <recommendedName>
        <fullName evidence="1">F5/8 type C domain-containing protein</fullName>
    </recommendedName>
</protein>
<dbReference type="PROSITE" id="PS01285">
    <property type="entry name" value="FA58C_1"/>
    <property type="match status" value="4"/>
</dbReference>
<feature type="domain" description="F5/8 type C" evidence="1">
    <location>
        <begin position="190"/>
        <end position="346"/>
    </location>
</feature>
<dbReference type="Pfam" id="PF00754">
    <property type="entry name" value="F5_F8_type_C"/>
    <property type="match status" value="4"/>
</dbReference>
<dbReference type="AlphaFoldDB" id="A0A7M7NVA6"/>
<dbReference type="OMA" id="FWIARIN"/>
<dbReference type="InterPro" id="IPR008979">
    <property type="entry name" value="Galactose-bd-like_sf"/>
</dbReference>
<name>A0A7M7NVA6_STRPU</name>